<keyword evidence="3" id="KW-1185">Reference proteome</keyword>
<dbReference type="PROSITE" id="PS51178">
    <property type="entry name" value="PASTA"/>
    <property type="match status" value="1"/>
</dbReference>
<dbReference type="InterPro" id="IPR005543">
    <property type="entry name" value="PASTA_dom"/>
</dbReference>
<sequence>MGDWPASIEVPDLVGMTGQEARAVCRDLGLFLGYYNMDQQLPRSMVIAHQEPPPGTMAERAAAVRIWTTLDPPPADRQRSDEAG</sequence>
<reference evidence="2 3" key="1">
    <citation type="submission" date="2018-12" db="EMBL/GenBank/DDBJ databases">
        <authorList>
            <person name="Li K."/>
        </authorList>
    </citation>
    <scope>NUCLEOTIDE SEQUENCE [LARGE SCALE GENOMIC DNA]</scope>
    <source>
        <strain evidence="3">CR22</strain>
    </source>
</reference>
<dbReference type="Proteomes" id="UP000280197">
    <property type="component" value="Chromosome"/>
</dbReference>
<dbReference type="Gene3D" id="3.30.10.20">
    <property type="match status" value="1"/>
</dbReference>
<accession>A0A3S9I6A0</accession>
<proteinExistence type="predicted"/>
<dbReference type="Pfam" id="PF03793">
    <property type="entry name" value="PASTA"/>
    <property type="match status" value="1"/>
</dbReference>
<dbReference type="KEGG" id="saqu:EJC51_29680"/>
<dbReference type="EMBL" id="CP034463">
    <property type="protein sequence ID" value="AZP19878.1"/>
    <property type="molecule type" value="Genomic_DNA"/>
</dbReference>
<dbReference type="AlphaFoldDB" id="A0A3S9I6A0"/>
<dbReference type="CDD" id="cd06577">
    <property type="entry name" value="PASTA_pknB"/>
    <property type="match status" value="1"/>
</dbReference>
<organism evidence="2 3">
    <name type="scientific">Streptomyces aquilus</name>
    <dbReference type="NCBI Taxonomy" id="2548456"/>
    <lineage>
        <taxon>Bacteria</taxon>
        <taxon>Bacillati</taxon>
        <taxon>Actinomycetota</taxon>
        <taxon>Actinomycetes</taxon>
        <taxon>Kitasatosporales</taxon>
        <taxon>Streptomycetaceae</taxon>
        <taxon>Streptomyces</taxon>
    </lineage>
</organism>
<dbReference type="RefSeq" id="WP_126273867.1">
    <property type="nucleotide sequence ID" value="NZ_CP034463.1"/>
</dbReference>
<evidence type="ECO:0000313" key="3">
    <source>
        <dbReference type="Proteomes" id="UP000280197"/>
    </source>
</evidence>
<name>A0A3S9I6A0_9ACTN</name>
<evidence type="ECO:0000259" key="1">
    <source>
        <dbReference type="PROSITE" id="PS51178"/>
    </source>
</evidence>
<protein>
    <submittedName>
        <fullName evidence="2">PASTA domain-containing protein</fullName>
    </submittedName>
</protein>
<evidence type="ECO:0000313" key="2">
    <source>
        <dbReference type="EMBL" id="AZP19878.1"/>
    </source>
</evidence>
<gene>
    <name evidence="2" type="ORF">EJC51_29680</name>
</gene>
<feature type="domain" description="PASTA" evidence="1">
    <location>
        <begin position="4"/>
        <end position="72"/>
    </location>
</feature>